<dbReference type="InterPro" id="IPR015798">
    <property type="entry name" value="Cu_amine_oxidase_C"/>
</dbReference>
<dbReference type="STRING" id="1036612.A0A1L9T398"/>
<dbReference type="GO" id="GO:0009308">
    <property type="term" value="P:amine metabolic process"/>
    <property type="evidence" value="ECO:0007669"/>
    <property type="project" value="UniProtKB-UniRule"/>
</dbReference>
<dbReference type="GO" id="GO:0048038">
    <property type="term" value="F:quinone binding"/>
    <property type="evidence" value="ECO:0007669"/>
    <property type="project" value="InterPro"/>
</dbReference>
<dbReference type="OrthoDB" id="5379943at2759"/>
<keyword evidence="1" id="KW-0479">Metal-binding</keyword>
<dbReference type="Pfam" id="PF01179">
    <property type="entry name" value="Cu_amine_oxid"/>
    <property type="match status" value="1"/>
</dbReference>
<keyword evidence="1" id="KW-0801">TPQ</keyword>
<organism evidence="3 4">
    <name type="scientific">Aspergillus sydowii CBS 593.65</name>
    <dbReference type="NCBI Taxonomy" id="1036612"/>
    <lineage>
        <taxon>Eukaryota</taxon>
        <taxon>Fungi</taxon>
        <taxon>Dikarya</taxon>
        <taxon>Ascomycota</taxon>
        <taxon>Pezizomycotina</taxon>
        <taxon>Eurotiomycetes</taxon>
        <taxon>Eurotiomycetidae</taxon>
        <taxon>Eurotiales</taxon>
        <taxon>Aspergillaceae</taxon>
        <taxon>Aspergillus</taxon>
        <taxon>Aspergillus subgen. Nidulantes</taxon>
    </lineage>
</organism>
<dbReference type="EC" id="1.4.3.-" evidence="1"/>
<protein>
    <recommendedName>
        <fullName evidence="1">Amine oxidase</fullName>
        <ecNumber evidence="1">1.4.3.-</ecNumber>
    </recommendedName>
</protein>
<dbReference type="Gene3D" id="2.70.98.20">
    <property type="entry name" value="Copper amine oxidase, catalytic domain"/>
    <property type="match status" value="1"/>
</dbReference>
<sequence length="308" mass="34316">MASAVQAPHPLSPLRARCVPTRSIGPPKPFFNICAALRQRSSPFQVPDRKARIYFHQKNTTTLSVAIVNISRSAVGKDYDVPDVQWAVDCGSRSRNPAMGARQAVEYSAGILGPDTFRRDVKPLQVSRPQAPSFKTTDHHIEWQKWSLILGWAPGPPLFYRVSMSEMTVPYGDPRPPYYRKQAFDLGDSGFGLTSNTLSLGCDCLGHIAYFSGMRDGLPVAMPNVVCMHKRGGLRVVMRGSGMRTLCFGIFFRGDACYEAGREMRQMQPWGRFCEAVPGVFHDAAAVSRLLLAAYFINHWAEDWNPAF</sequence>
<gene>
    <name evidence="3" type="ORF">ASPSYDRAFT_36118</name>
</gene>
<dbReference type="AlphaFoldDB" id="A0A1L9T398"/>
<dbReference type="GO" id="GO:0008131">
    <property type="term" value="F:primary methylamine oxidase activity"/>
    <property type="evidence" value="ECO:0007669"/>
    <property type="project" value="InterPro"/>
</dbReference>
<comment type="similarity">
    <text evidence="1">Belongs to the copper/topaquinone oxidase family.</text>
</comment>
<comment type="cofactor">
    <cofactor evidence="1">
        <name>Cu cation</name>
        <dbReference type="ChEBI" id="CHEBI:23378"/>
    </cofactor>
    <text evidence="1">Contains 1 topaquinone per subunit.</text>
</comment>
<evidence type="ECO:0000259" key="2">
    <source>
        <dbReference type="Pfam" id="PF01179"/>
    </source>
</evidence>
<name>A0A1L9T398_9EURO</name>
<keyword evidence="1" id="KW-0560">Oxidoreductase</keyword>
<accession>A0A1L9T398</accession>
<comment type="PTM">
    <text evidence="1">Topaquinone (TPQ) is generated by copper-dependent autoxidation of a specific tyrosyl residue.</text>
</comment>
<evidence type="ECO:0000313" key="4">
    <source>
        <dbReference type="Proteomes" id="UP000184356"/>
    </source>
</evidence>
<dbReference type="RefSeq" id="XP_040697695.1">
    <property type="nucleotide sequence ID" value="XM_040845394.1"/>
</dbReference>
<dbReference type="PANTHER" id="PTHR10638:SF91">
    <property type="entry name" value="AMINE OXIDASE"/>
    <property type="match status" value="1"/>
</dbReference>
<dbReference type="PANTHER" id="PTHR10638">
    <property type="entry name" value="COPPER AMINE OXIDASE"/>
    <property type="match status" value="1"/>
</dbReference>
<dbReference type="VEuPathDB" id="FungiDB:ASPSYDRAFT_36118"/>
<keyword evidence="1" id="KW-0186">Copper</keyword>
<dbReference type="GeneID" id="63761467"/>
<evidence type="ECO:0000256" key="1">
    <source>
        <dbReference type="RuleBase" id="RU000672"/>
    </source>
</evidence>
<dbReference type="InterPro" id="IPR000269">
    <property type="entry name" value="Cu_amine_oxidase"/>
</dbReference>
<dbReference type="SUPFAM" id="SSF49998">
    <property type="entry name" value="Amine oxidase catalytic domain"/>
    <property type="match status" value="1"/>
</dbReference>
<evidence type="ECO:0000313" key="3">
    <source>
        <dbReference type="EMBL" id="OJJ53889.1"/>
    </source>
</evidence>
<dbReference type="GO" id="GO:0005507">
    <property type="term" value="F:copper ion binding"/>
    <property type="evidence" value="ECO:0007669"/>
    <property type="project" value="InterPro"/>
</dbReference>
<reference evidence="4" key="1">
    <citation type="journal article" date="2017" name="Genome Biol.">
        <title>Comparative genomics reveals high biological diversity and specific adaptations in the industrially and medically important fungal genus Aspergillus.</title>
        <authorList>
            <person name="de Vries R.P."/>
            <person name="Riley R."/>
            <person name="Wiebenga A."/>
            <person name="Aguilar-Osorio G."/>
            <person name="Amillis S."/>
            <person name="Uchima C.A."/>
            <person name="Anderluh G."/>
            <person name="Asadollahi M."/>
            <person name="Askin M."/>
            <person name="Barry K."/>
            <person name="Battaglia E."/>
            <person name="Bayram O."/>
            <person name="Benocci T."/>
            <person name="Braus-Stromeyer S.A."/>
            <person name="Caldana C."/>
            <person name="Canovas D."/>
            <person name="Cerqueira G.C."/>
            <person name="Chen F."/>
            <person name="Chen W."/>
            <person name="Choi C."/>
            <person name="Clum A."/>
            <person name="Dos Santos R.A."/>
            <person name="Damasio A.R."/>
            <person name="Diallinas G."/>
            <person name="Emri T."/>
            <person name="Fekete E."/>
            <person name="Flipphi M."/>
            <person name="Freyberg S."/>
            <person name="Gallo A."/>
            <person name="Gournas C."/>
            <person name="Habgood R."/>
            <person name="Hainaut M."/>
            <person name="Harispe M.L."/>
            <person name="Henrissat B."/>
            <person name="Hilden K.S."/>
            <person name="Hope R."/>
            <person name="Hossain A."/>
            <person name="Karabika E."/>
            <person name="Karaffa L."/>
            <person name="Karanyi Z."/>
            <person name="Krasevec N."/>
            <person name="Kuo A."/>
            <person name="Kusch H."/>
            <person name="LaButti K."/>
            <person name="Lagendijk E.L."/>
            <person name="Lapidus A."/>
            <person name="Levasseur A."/>
            <person name="Lindquist E."/>
            <person name="Lipzen A."/>
            <person name="Logrieco A.F."/>
            <person name="MacCabe A."/>
            <person name="Maekelae M.R."/>
            <person name="Malavazi I."/>
            <person name="Melin P."/>
            <person name="Meyer V."/>
            <person name="Mielnichuk N."/>
            <person name="Miskei M."/>
            <person name="Molnar A.P."/>
            <person name="Mule G."/>
            <person name="Ngan C.Y."/>
            <person name="Orejas M."/>
            <person name="Orosz E."/>
            <person name="Ouedraogo J.P."/>
            <person name="Overkamp K.M."/>
            <person name="Park H.-S."/>
            <person name="Perrone G."/>
            <person name="Piumi F."/>
            <person name="Punt P.J."/>
            <person name="Ram A.F."/>
            <person name="Ramon A."/>
            <person name="Rauscher S."/>
            <person name="Record E."/>
            <person name="Riano-Pachon D.M."/>
            <person name="Robert V."/>
            <person name="Roehrig J."/>
            <person name="Ruller R."/>
            <person name="Salamov A."/>
            <person name="Salih N.S."/>
            <person name="Samson R.A."/>
            <person name="Sandor E."/>
            <person name="Sanguinetti M."/>
            <person name="Schuetze T."/>
            <person name="Sepcic K."/>
            <person name="Shelest E."/>
            <person name="Sherlock G."/>
            <person name="Sophianopoulou V."/>
            <person name="Squina F.M."/>
            <person name="Sun H."/>
            <person name="Susca A."/>
            <person name="Todd R.B."/>
            <person name="Tsang A."/>
            <person name="Unkles S.E."/>
            <person name="van de Wiele N."/>
            <person name="van Rossen-Uffink D."/>
            <person name="Oliveira J.V."/>
            <person name="Vesth T.C."/>
            <person name="Visser J."/>
            <person name="Yu J.-H."/>
            <person name="Zhou M."/>
            <person name="Andersen M.R."/>
            <person name="Archer D.B."/>
            <person name="Baker S.E."/>
            <person name="Benoit I."/>
            <person name="Brakhage A.A."/>
            <person name="Braus G.H."/>
            <person name="Fischer R."/>
            <person name="Frisvad J.C."/>
            <person name="Goldman G.H."/>
            <person name="Houbraken J."/>
            <person name="Oakley B."/>
            <person name="Pocsi I."/>
            <person name="Scazzocchio C."/>
            <person name="Seiboth B."/>
            <person name="vanKuyk P.A."/>
            <person name="Wortman J."/>
            <person name="Dyer P.S."/>
            <person name="Grigoriev I.V."/>
        </authorList>
    </citation>
    <scope>NUCLEOTIDE SEQUENCE [LARGE SCALE GENOMIC DNA]</scope>
    <source>
        <strain evidence="4">CBS 593.65</strain>
    </source>
</reference>
<keyword evidence="4" id="KW-1185">Reference proteome</keyword>
<feature type="domain" description="Copper amine oxidase catalytic" evidence="2">
    <location>
        <begin position="125"/>
        <end position="231"/>
    </location>
</feature>
<proteinExistence type="inferred from homology"/>
<dbReference type="InterPro" id="IPR036460">
    <property type="entry name" value="Cu_amine_oxidase_C_sf"/>
</dbReference>
<dbReference type="Proteomes" id="UP000184356">
    <property type="component" value="Unassembled WGS sequence"/>
</dbReference>
<dbReference type="EMBL" id="KV878596">
    <property type="protein sequence ID" value="OJJ53889.1"/>
    <property type="molecule type" value="Genomic_DNA"/>
</dbReference>